<evidence type="ECO:0000256" key="3">
    <source>
        <dbReference type="ARBA" id="ARBA00010417"/>
    </source>
</evidence>
<reference evidence="9" key="1">
    <citation type="submission" date="2020-05" db="EMBL/GenBank/DDBJ databases">
        <title>Phylogenomic resolution of chytrid fungi.</title>
        <authorList>
            <person name="Stajich J.E."/>
            <person name="Amses K."/>
            <person name="Simmons R."/>
            <person name="Seto K."/>
            <person name="Myers J."/>
            <person name="Bonds A."/>
            <person name="Quandt C.A."/>
            <person name="Barry K."/>
            <person name="Liu P."/>
            <person name="Grigoriev I."/>
            <person name="Longcore J.E."/>
            <person name="James T.Y."/>
        </authorList>
    </citation>
    <scope>NUCLEOTIDE SEQUENCE</scope>
    <source>
        <strain evidence="9">JEL0318</strain>
    </source>
</reference>
<evidence type="ECO:0000256" key="7">
    <source>
        <dbReference type="ARBA" id="ARBA00023242"/>
    </source>
</evidence>
<dbReference type="PANTHER" id="PTHR10855:SF2">
    <property type="entry name" value="COP9 SIGNALOSOME COMPLEX SUBUNIT 4"/>
    <property type="match status" value="1"/>
</dbReference>
<comment type="similarity">
    <text evidence="3">Belongs to the CSN4 family.</text>
</comment>
<dbReference type="GO" id="GO:0005829">
    <property type="term" value="C:cytosol"/>
    <property type="evidence" value="ECO:0007669"/>
    <property type="project" value="TreeGrafter"/>
</dbReference>
<dbReference type="InterPro" id="IPR000717">
    <property type="entry name" value="PCI_dom"/>
</dbReference>
<dbReference type="GO" id="GO:0008180">
    <property type="term" value="C:COP9 signalosome"/>
    <property type="evidence" value="ECO:0007669"/>
    <property type="project" value="UniProtKB-KW"/>
</dbReference>
<dbReference type="SMART" id="SM00088">
    <property type="entry name" value="PINT"/>
    <property type="match status" value="1"/>
</dbReference>
<keyword evidence="7" id="KW-0539">Nucleus</keyword>
<organism evidence="9 10">
    <name type="scientific">Rhizophlyctis rosea</name>
    <dbReference type="NCBI Taxonomy" id="64517"/>
    <lineage>
        <taxon>Eukaryota</taxon>
        <taxon>Fungi</taxon>
        <taxon>Fungi incertae sedis</taxon>
        <taxon>Chytridiomycota</taxon>
        <taxon>Chytridiomycota incertae sedis</taxon>
        <taxon>Chytridiomycetes</taxon>
        <taxon>Rhizophlyctidales</taxon>
        <taxon>Rhizophlyctidaceae</taxon>
        <taxon>Rhizophlyctis</taxon>
    </lineage>
</organism>
<dbReference type="InterPro" id="IPR040134">
    <property type="entry name" value="PSMD12/CSN4"/>
</dbReference>
<evidence type="ECO:0000256" key="6">
    <source>
        <dbReference type="ARBA" id="ARBA00022790"/>
    </source>
</evidence>
<evidence type="ECO:0000256" key="5">
    <source>
        <dbReference type="ARBA" id="ARBA00022490"/>
    </source>
</evidence>
<evidence type="ECO:0000256" key="2">
    <source>
        <dbReference type="ARBA" id="ARBA00004496"/>
    </source>
</evidence>
<protein>
    <recommendedName>
        <fullName evidence="4">COP9 signalosome complex subunit 4</fullName>
    </recommendedName>
</protein>
<name>A0AAD5S6A1_9FUNG</name>
<evidence type="ECO:0000313" key="10">
    <source>
        <dbReference type="Proteomes" id="UP001212841"/>
    </source>
</evidence>
<dbReference type="SUPFAM" id="SSF46785">
    <property type="entry name" value="Winged helix' DNA-binding domain"/>
    <property type="match status" value="1"/>
</dbReference>
<keyword evidence="5" id="KW-0963">Cytoplasm</keyword>
<evidence type="ECO:0000259" key="8">
    <source>
        <dbReference type="PROSITE" id="PS50250"/>
    </source>
</evidence>
<dbReference type="EMBL" id="JADGJD010000949">
    <property type="protein sequence ID" value="KAJ3047505.1"/>
    <property type="molecule type" value="Genomic_DNA"/>
</dbReference>
<comment type="caution">
    <text evidence="9">The sequence shown here is derived from an EMBL/GenBank/DDBJ whole genome shotgun (WGS) entry which is preliminary data.</text>
</comment>
<evidence type="ECO:0000256" key="1">
    <source>
        <dbReference type="ARBA" id="ARBA00004123"/>
    </source>
</evidence>
<comment type="subcellular location">
    <subcellularLocation>
        <location evidence="2">Cytoplasm</location>
    </subcellularLocation>
    <subcellularLocation>
        <location evidence="1">Nucleus</location>
    </subcellularLocation>
</comment>
<gene>
    <name evidence="9" type="ORF">HK097_011469</name>
</gene>
<dbReference type="InterPro" id="IPR036388">
    <property type="entry name" value="WH-like_DNA-bd_sf"/>
</dbReference>
<dbReference type="Gene3D" id="1.10.10.10">
    <property type="entry name" value="Winged helix-like DNA-binding domain superfamily/Winged helix DNA-binding domain"/>
    <property type="match status" value="1"/>
</dbReference>
<dbReference type="Pfam" id="PF01399">
    <property type="entry name" value="PCI"/>
    <property type="match status" value="1"/>
</dbReference>
<accession>A0AAD5S6A1</accession>
<dbReference type="Pfam" id="PF22241">
    <property type="entry name" value="PSMD12-CSN4_N"/>
    <property type="match status" value="1"/>
</dbReference>
<keyword evidence="6" id="KW-0736">Signalosome</keyword>
<dbReference type="PANTHER" id="PTHR10855">
    <property type="entry name" value="26S PROTEASOME NON-ATPASE REGULATORY SUBUNIT 12/COP9 SIGNALOSOME COMPLEX SUBUNIT 4"/>
    <property type="match status" value="1"/>
</dbReference>
<evidence type="ECO:0000256" key="4">
    <source>
        <dbReference type="ARBA" id="ARBA00014881"/>
    </source>
</evidence>
<dbReference type="PROSITE" id="PS50250">
    <property type="entry name" value="PCI"/>
    <property type="match status" value="1"/>
</dbReference>
<feature type="domain" description="PCI" evidence="8">
    <location>
        <begin position="89"/>
        <end position="265"/>
    </location>
</feature>
<dbReference type="AlphaFoldDB" id="A0AAD5S6A1"/>
<evidence type="ECO:0000313" key="9">
    <source>
        <dbReference type="EMBL" id="KAJ3047505.1"/>
    </source>
</evidence>
<dbReference type="InterPro" id="IPR054559">
    <property type="entry name" value="PSMD12-CSN4-like_N"/>
</dbReference>
<dbReference type="InterPro" id="IPR036390">
    <property type="entry name" value="WH_DNA-bd_sf"/>
</dbReference>
<keyword evidence="10" id="KW-1185">Reference proteome</keyword>
<proteinExistence type="inferred from homology"/>
<dbReference type="Proteomes" id="UP001212841">
    <property type="component" value="Unassembled WGS sequence"/>
</dbReference>
<sequence>MATIYEDQEEWSEAAKTLQGIPLDSGHRAIPNEYKLKLYIHIVRLLLEDEDAVGAESYLNRASLLITTIPENKRLQLEYKSSHARLLDFKRQFLQSALKYNDLSWDMNIGESERIDCLKQAITCAVLAPAGPQRSRILATLYKDERVREHPEIRTLGLYSLLSKMYLGRVLRTSEVLDFSSTLRPHQLAKLGDGVTTVLDRAVMEHNLLSASRLYNNITFEELGNLLGIKMEEAEVVASKMIQQGRLVGSIDQIEGMVFFREEKVLPTWDAQVAGLCHHVDGVVESISAK</sequence>